<dbReference type="InterPro" id="IPR027417">
    <property type="entry name" value="P-loop_NTPase"/>
</dbReference>
<feature type="binding site" evidence="3">
    <location>
        <begin position="11"/>
        <end position="16"/>
    </location>
    <ligand>
        <name>ATP</name>
        <dbReference type="ChEBI" id="CHEBI:30616"/>
    </ligand>
</feature>
<evidence type="ECO:0000256" key="4">
    <source>
        <dbReference type="NCBIfam" id="TIGR00152"/>
    </source>
</evidence>
<comment type="caution">
    <text evidence="5">The sequence shown here is derived from an EMBL/GenBank/DDBJ whole genome shotgun (WGS) entry which is preliminary data.</text>
</comment>
<sequence>MFTIGITGGIGTGKSAAAHVLKNWGIPVLDADAVSHQVTAVGGAAIPEIVATFGSTVISDTGELDRDAVADLVFHDRKSLDTLSFIVHRHVIATMHADREKLIEAGKKICVFDVPIPLKDGFLDSCDFILVITADLRTRLQRLQARGLPEEKARQRMAVQLSEQDYASMADALIDNSSTLEDLREHLRAALEPVLTVRGININYDKNE</sequence>
<dbReference type="NCBIfam" id="TIGR00152">
    <property type="entry name" value="dephospho-CoA kinase"/>
    <property type="match status" value="1"/>
</dbReference>
<dbReference type="PANTHER" id="PTHR10695">
    <property type="entry name" value="DEPHOSPHO-COA KINASE-RELATED"/>
    <property type="match status" value="1"/>
</dbReference>
<dbReference type="HAMAP" id="MF_00376">
    <property type="entry name" value="Dephospho_CoA_kinase"/>
    <property type="match status" value="1"/>
</dbReference>
<dbReference type="EC" id="2.7.1.24" evidence="3 4"/>
<dbReference type="OMA" id="CQMDIEQ"/>
<evidence type="ECO:0000256" key="3">
    <source>
        <dbReference type="HAMAP-Rule" id="MF_00376"/>
    </source>
</evidence>
<proteinExistence type="inferred from homology"/>
<comment type="function">
    <text evidence="3">Catalyzes the phosphorylation of the 3'-hydroxyl group of dephosphocoenzyme A to form coenzyme A.</text>
</comment>
<evidence type="ECO:0000313" key="5">
    <source>
        <dbReference type="EMBL" id="PNH19655.1"/>
    </source>
</evidence>
<accession>A0A2J8B4G8</accession>
<dbReference type="GO" id="GO:0004140">
    <property type="term" value="F:dephospho-CoA kinase activity"/>
    <property type="evidence" value="ECO:0007669"/>
    <property type="project" value="UniProtKB-UniRule"/>
</dbReference>
<dbReference type="PANTHER" id="PTHR10695:SF46">
    <property type="entry name" value="BIFUNCTIONAL COENZYME A SYNTHASE-RELATED"/>
    <property type="match status" value="1"/>
</dbReference>
<dbReference type="GO" id="GO:0005737">
    <property type="term" value="C:cytoplasm"/>
    <property type="evidence" value="ECO:0007669"/>
    <property type="project" value="UniProtKB-SubCell"/>
</dbReference>
<dbReference type="CDD" id="cd02022">
    <property type="entry name" value="DPCK"/>
    <property type="match status" value="1"/>
</dbReference>
<comment type="pathway">
    <text evidence="3">Cofactor biosynthesis; coenzyme A biosynthesis; CoA from (R)-pantothenate: step 5/5.</text>
</comment>
<dbReference type="InterPro" id="IPR001977">
    <property type="entry name" value="Depp_CoAkinase"/>
</dbReference>
<dbReference type="Gene3D" id="3.40.50.300">
    <property type="entry name" value="P-loop containing nucleotide triphosphate hydrolases"/>
    <property type="match status" value="1"/>
</dbReference>
<dbReference type="RefSeq" id="WP_012993446.1">
    <property type="nucleotide sequence ID" value="NZ_NBZD01000001.1"/>
</dbReference>
<protein>
    <recommendedName>
        <fullName evidence="3 4">Dephospho-CoA kinase</fullName>
        <ecNumber evidence="3 4">2.7.1.24</ecNumber>
    </recommendedName>
    <alternativeName>
        <fullName evidence="3">Dephosphocoenzyme A kinase</fullName>
    </alternativeName>
</protein>
<dbReference type="GO" id="GO:0015937">
    <property type="term" value="P:coenzyme A biosynthetic process"/>
    <property type="evidence" value="ECO:0007669"/>
    <property type="project" value="UniProtKB-UniRule"/>
</dbReference>
<keyword evidence="2 3" id="KW-0067">ATP-binding</keyword>
<dbReference type="Proteomes" id="UP000236394">
    <property type="component" value="Unassembled WGS sequence"/>
</dbReference>
<dbReference type="EMBL" id="NBZD01000001">
    <property type="protein sequence ID" value="PNH19655.1"/>
    <property type="molecule type" value="Genomic_DNA"/>
</dbReference>
<dbReference type="PROSITE" id="PS51219">
    <property type="entry name" value="DPCK"/>
    <property type="match status" value="1"/>
</dbReference>
<dbReference type="Pfam" id="PF01121">
    <property type="entry name" value="CoaE"/>
    <property type="match status" value="1"/>
</dbReference>
<comment type="subcellular location">
    <subcellularLocation>
        <location evidence="3">Cytoplasm</location>
    </subcellularLocation>
</comment>
<name>A0A2J8B4G8_9FIRM</name>
<gene>
    <name evidence="3" type="primary">coaE</name>
    <name evidence="5" type="ORF">B7R76_01870</name>
</gene>
<keyword evidence="3 5" id="KW-0418">Kinase</keyword>
<comment type="similarity">
    <text evidence="3">Belongs to the CoaE family.</text>
</comment>
<evidence type="ECO:0000256" key="2">
    <source>
        <dbReference type="ARBA" id="ARBA00022840"/>
    </source>
</evidence>
<dbReference type="UniPathway" id="UPA00241">
    <property type="reaction ID" value="UER00356"/>
</dbReference>
<keyword evidence="1 3" id="KW-0547">Nucleotide-binding</keyword>
<reference evidence="6" key="1">
    <citation type="submission" date="2017-04" db="EMBL/GenBank/DDBJ databases">
        <authorList>
            <person name="Bumgarner R.E."/>
            <person name="Fredricks D.N."/>
            <person name="Srinivasan S."/>
        </authorList>
    </citation>
    <scope>NUCLEOTIDE SEQUENCE [LARGE SCALE GENOMIC DNA]</scope>
    <source>
        <strain evidence="6">KA00405</strain>
    </source>
</reference>
<evidence type="ECO:0000256" key="1">
    <source>
        <dbReference type="ARBA" id="ARBA00022741"/>
    </source>
</evidence>
<dbReference type="SUPFAM" id="SSF52540">
    <property type="entry name" value="P-loop containing nucleoside triphosphate hydrolases"/>
    <property type="match status" value="1"/>
</dbReference>
<dbReference type="GO" id="GO:0005524">
    <property type="term" value="F:ATP binding"/>
    <property type="evidence" value="ECO:0007669"/>
    <property type="project" value="UniProtKB-UniRule"/>
</dbReference>
<keyword evidence="3" id="KW-0173">Coenzyme A biosynthesis</keyword>
<dbReference type="AlphaFoldDB" id="A0A2J8B4G8"/>
<keyword evidence="3" id="KW-0963">Cytoplasm</keyword>
<organism evidence="5 6">
    <name type="scientific">Mageeibacillus indolicus</name>
    <dbReference type="NCBI Taxonomy" id="884684"/>
    <lineage>
        <taxon>Bacteria</taxon>
        <taxon>Bacillati</taxon>
        <taxon>Bacillota</taxon>
        <taxon>Clostridia</taxon>
        <taxon>Eubacteriales</taxon>
        <taxon>Oscillospiraceae</taxon>
        <taxon>Mageeibacillus</taxon>
    </lineage>
</organism>
<keyword evidence="3" id="KW-0808">Transferase</keyword>
<comment type="catalytic activity">
    <reaction evidence="3">
        <text>3'-dephospho-CoA + ATP = ADP + CoA + H(+)</text>
        <dbReference type="Rhea" id="RHEA:18245"/>
        <dbReference type="ChEBI" id="CHEBI:15378"/>
        <dbReference type="ChEBI" id="CHEBI:30616"/>
        <dbReference type="ChEBI" id="CHEBI:57287"/>
        <dbReference type="ChEBI" id="CHEBI:57328"/>
        <dbReference type="ChEBI" id="CHEBI:456216"/>
        <dbReference type="EC" id="2.7.1.24"/>
    </reaction>
</comment>
<evidence type="ECO:0000313" key="6">
    <source>
        <dbReference type="Proteomes" id="UP000236394"/>
    </source>
</evidence>